<reference evidence="2 3" key="1">
    <citation type="journal article" date="2013" name="PLoS Genet.">
        <title>Distinctive expansion of potential virulence genes in the genome of the oomycete fish pathogen Saprolegnia parasitica.</title>
        <authorList>
            <person name="Jiang R.H."/>
            <person name="de Bruijn I."/>
            <person name="Haas B.J."/>
            <person name="Belmonte R."/>
            <person name="Lobach L."/>
            <person name="Christie J."/>
            <person name="van den Ackerveken G."/>
            <person name="Bottin A."/>
            <person name="Bulone V."/>
            <person name="Diaz-Moreno S.M."/>
            <person name="Dumas B."/>
            <person name="Fan L."/>
            <person name="Gaulin E."/>
            <person name="Govers F."/>
            <person name="Grenville-Briggs L.J."/>
            <person name="Horner N.R."/>
            <person name="Levin J.Z."/>
            <person name="Mammella M."/>
            <person name="Meijer H.J."/>
            <person name="Morris P."/>
            <person name="Nusbaum C."/>
            <person name="Oome S."/>
            <person name="Phillips A.J."/>
            <person name="van Rooyen D."/>
            <person name="Rzeszutek E."/>
            <person name="Saraiva M."/>
            <person name="Secombes C.J."/>
            <person name="Seidl M.F."/>
            <person name="Snel B."/>
            <person name="Stassen J.H."/>
            <person name="Sykes S."/>
            <person name="Tripathy S."/>
            <person name="van den Berg H."/>
            <person name="Vega-Arreguin J.C."/>
            <person name="Wawra S."/>
            <person name="Young S.K."/>
            <person name="Zeng Q."/>
            <person name="Dieguez-Uribeondo J."/>
            <person name="Russ C."/>
            <person name="Tyler B.M."/>
            <person name="van West P."/>
        </authorList>
    </citation>
    <scope>NUCLEOTIDE SEQUENCE [LARGE SCALE GENOMIC DNA]</scope>
    <source>
        <strain evidence="2 3">CBS 223.65</strain>
    </source>
</reference>
<organism evidence="2 3">
    <name type="scientific">Saprolegnia parasitica (strain CBS 223.65)</name>
    <dbReference type="NCBI Taxonomy" id="695850"/>
    <lineage>
        <taxon>Eukaryota</taxon>
        <taxon>Sar</taxon>
        <taxon>Stramenopiles</taxon>
        <taxon>Oomycota</taxon>
        <taxon>Saprolegniomycetes</taxon>
        <taxon>Saprolegniales</taxon>
        <taxon>Saprolegniaceae</taxon>
        <taxon>Saprolegnia</taxon>
    </lineage>
</organism>
<name>A0A067BHW2_SAPPC</name>
<dbReference type="Pfam" id="PF00635">
    <property type="entry name" value="Motile_Sperm"/>
    <property type="match status" value="1"/>
</dbReference>
<protein>
    <recommendedName>
        <fullName evidence="1">MSP domain-containing protein</fullName>
    </recommendedName>
</protein>
<evidence type="ECO:0000259" key="1">
    <source>
        <dbReference type="PROSITE" id="PS50202"/>
    </source>
</evidence>
<dbReference type="GeneID" id="24138219"/>
<dbReference type="Proteomes" id="UP000030745">
    <property type="component" value="Unassembled WGS sequence"/>
</dbReference>
<dbReference type="Gene3D" id="2.60.40.10">
    <property type="entry name" value="Immunoglobulins"/>
    <property type="match status" value="1"/>
</dbReference>
<dbReference type="SUPFAM" id="SSF49354">
    <property type="entry name" value="PapD-like"/>
    <property type="match status" value="1"/>
</dbReference>
<dbReference type="InterPro" id="IPR013783">
    <property type="entry name" value="Ig-like_fold"/>
</dbReference>
<accession>A0A067BHW2</accession>
<gene>
    <name evidence="2" type="ORF">SPRG_16606</name>
</gene>
<feature type="domain" description="MSP" evidence="1">
    <location>
        <begin position="1"/>
        <end position="130"/>
    </location>
</feature>
<keyword evidence="3" id="KW-1185">Reference proteome</keyword>
<dbReference type="KEGG" id="spar:SPRG_16606"/>
<dbReference type="InterPro" id="IPR008962">
    <property type="entry name" value="PapD-like_sf"/>
</dbReference>
<dbReference type="RefSeq" id="XP_012211302.1">
    <property type="nucleotide sequence ID" value="XM_012355912.1"/>
</dbReference>
<evidence type="ECO:0000313" key="3">
    <source>
        <dbReference type="Proteomes" id="UP000030745"/>
    </source>
</evidence>
<sequence>MRCDPVHLPTTYKHQPLLLVSTESVEFCGSSSVALFTLTSNCEYPVAFQVLPSDDSRYRAQPDQGVLQPATSVAIHIDALVKTSELDTTADLLRVFCTWVETPSDAAAPAFWTSIAPAEIQSHSLGVVVSEHKPNVPISSNSTVAKMVCKLPAIGDTWINGLANEYDARFPPDLAPFMSEEDFTSAMKLVNEALIDHWPCVPCMSVGYGCCICTGGLSLYCAWGQIKEAEDAAVRQLGRLNRRPCFASRNISWSLRRVWYRHASWIEITMQAV</sequence>
<dbReference type="EMBL" id="KK583520">
    <property type="protein sequence ID" value="KDO17989.1"/>
    <property type="molecule type" value="Genomic_DNA"/>
</dbReference>
<dbReference type="VEuPathDB" id="FungiDB:SPRG_16606"/>
<dbReference type="PROSITE" id="PS50202">
    <property type="entry name" value="MSP"/>
    <property type="match status" value="1"/>
</dbReference>
<dbReference type="InterPro" id="IPR000535">
    <property type="entry name" value="MSP_dom"/>
</dbReference>
<dbReference type="OrthoDB" id="58259at2759"/>
<proteinExistence type="predicted"/>
<evidence type="ECO:0000313" key="2">
    <source>
        <dbReference type="EMBL" id="KDO17989.1"/>
    </source>
</evidence>
<dbReference type="AlphaFoldDB" id="A0A067BHW2"/>